<dbReference type="Proteomes" id="UP000219440">
    <property type="component" value="Unassembled WGS sequence"/>
</dbReference>
<dbReference type="Gene3D" id="3.40.50.1820">
    <property type="entry name" value="alpha/beta hydrolase"/>
    <property type="match status" value="1"/>
</dbReference>
<gene>
    <name evidence="2" type="ORF">SAMN06296378_2481</name>
</gene>
<dbReference type="EMBL" id="OCST01000005">
    <property type="protein sequence ID" value="SOE72394.1"/>
    <property type="molecule type" value="Genomic_DNA"/>
</dbReference>
<organism evidence="2 3">
    <name type="scientific">Salinibacterium xinjiangense</name>
    <dbReference type="NCBI Taxonomy" id="386302"/>
    <lineage>
        <taxon>Bacteria</taxon>
        <taxon>Bacillati</taxon>
        <taxon>Actinomycetota</taxon>
        <taxon>Actinomycetes</taxon>
        <taxon>Micrococcales</taxon>
        <taxon>Microbacteriaceae</taxon>
        <taxon>Salinibacterium</taxon>
    </lineage>
</organism>
<dbReference type="AlphaFoldDB" id="A0A2C9A0J9"/>
<name>A0A2C9A0J9_9MICO</name>
<accession>A0A2C9A0J9</accession>
<dbReference type="SUPFAM" id="SSF53474">
    <property type="entry name" value="alpha/beta-Hydrolases"/>
    <property type="match status" value="1"/>
</dbReference>
<evidence type="ECO:0000313" key="3">
    <source>
        <dbReference type="Proteomes" id="UP000219440"/>
    </source>
</evidence>
<reference evidence="2 3" key="1">
    <citation type="submission" date="2017-09" db="EMBL/GenBank/DDBJ databases">
        <authorList>
            <person name="Ehlers B."/>
            <person name="Leendertz F.H."/>
        </authorList>
    </citation>
    <scope>NUCLEOTIDE SEQUENCE [LARGE SCALE GENOMIC DNA]</scope>
    <source>
        <strain evidence="2 3">CGMCC 1.05381</strain>
    </source>
</reference>
<feature type="compositionally biased region" description="Low complexity" evidence="1">
    <location>
        <begin position="173"/>
        <end position="191"/>
    </location>
</feature>
<dbReference type="InterPro" id="IPR029058">
    <property type="entry name" value="AB_hydrolase_fold"/>
</dbReference>
<dbReference type="RefSeq" id="WP_097061556.1">
    <property type="nucleotide sequence ID" value="NZ_BMLC01000004.1"/>
</dbReference>
<proteinExistence type="predicted"/>
<keyword evidence="3" id="KW-1185">Reference proteome</keyword>
<sequence length="514" mass="53705">MGDELVIGGSGSFAVGTDELFTCAEQLRELWREMSALGSDLGVIDSLVSPWQLRSAAAPASAFDAEAEIHRARMVIAEVELQSRAMESAIEAAAAGYGFAEHFVGRMIHEFTGQFGAMLARFSPMLLLATLTGTAVLGVAGGILIEKANAGGQGPNRFGPNQRGPNQRGPNQPSRSPLGSSPLGSSPFSTSQAGRSGESHPAPWFREHNEIITNPLTVDLVRLASQASGDVVAGALGVPPQLTSLLGGAGVMIGSTAVMRAGSTIGLFKETPVRLVDTHMQTVSGSPNGFAERLSRVPDTETTDGAQVVIEKYSTPGDVDRFEVYIAGTVTFSPSADSEPWDMTSNMANAAGFGGGSYASVAAAMELAGIDSSSPVQFTGYSQGGGTAARLAASGDYNTQGLASFGGPTGQVQIPEGFPTVIVEHTDDIVPALGGEQVNNHAVLVERAVFSGREVPTDYAVPAHHYEYYEETARLMDKARSDQITKTGSRLDSFSSGATSVTSTAYQYERVPSQ</sequence>
<dbReference type="OrthoDB" id="4790882at2"/>
<evidence type="ECO:0000313" key="2">
    <source>
        <dbReference type="EMBL" id="SOE72394.1"/>
    </source>
</evidence>
<evidence type="ECO:0000256" key="1">
    <source>
        <dbReference type="SAM" id="MobiDB-lite"/>
    </source>
</evidence>
<feature type="compositionally biased region" description="Polar residues" evidence="1">
    <location>
        <begin position="163"/>
        <end position="172"/>
    </location>
</feature>
<protein>
    <submittedName>
        <fullName evidence="2">Uncharacterized protein</fullName>
    </submittedName>
</protein>
<feature type="region of interest" description="Disordered" evidence="1">
    <location>
        <begin position="150"/>
        <end position="203"/>
    </location>
</feature>
<feature type="region of interest" description="Disordered" evidence="1">
    <location>
        <begin position="484"/>
        <end position="514"/>
    </location>
</feature>